<dbReference type="PANTHER" id="PTHR30221:SF1">
    <property type="entry name" value="SMALL-CONDUCTANCE MECHANOSENSITIVE CHANNEL"/>
    <property type="match status" value="1"/>
</dbReference>
<dbReference type="Gene3D" id="3.30.70.100">
    <property type="match status" value="1"/>
</dbReference>
<sequence length="273" mass="29818">MAANIVKFLRYFGLEKSTIDLLFNIGDAVLILIFGWIAISMILRIEKKALAKSRLDEALHLFIVKATKVILWIVLLITLLSTLKVPIAPFVTVLGASGAAIALALKDSLGNIAGGIIILINKPFSRGDTIEVAGTMGMVDSIDLLTTQLHTFDNKVVTIPNGTITMSVLINYSQEDTRRVDCVFSISYEADILKAKEILLNVISCNPDILGEPAPIVGVASHGDNAVILDLKVWCSTESFFDVKYYLEENVKLAFDEAGIGIPYPQMDIHLVK</sequence>
<evidence type="ECO:0000259" key="10">
    <source>
        <dbReference type="Pfam" id="PF21088"/>
    </source>
</evidence>
<dbReference type="InterPro" id="IPR006685">
    <property type="entry name" value="MscS_channel_2nd"/>
</dbReference>
<evidence type="ECO:0000256" key="1">
    <source>
        <dbReference type="ARBA" id="ARBA00004651"/>
    </source>
</evidence>
<evidence type="ECO:0000256" key="2">
    <source>
        <dbReference type="ARBA" id="ARBA00008017"/>
    </source>
</evidence>
<dbReference type="OrthoDB" id="9809206at2"/>
<feature type="domain" description="Mechanosensitive ion channel transmembrane helices 2/3" evidence="10">
    <location>
        <begin position="65"/>
        <end position="106"/>
    </location>
</feature>
<keyword evidence="6 7" id="KW-0472">Membrane</keyword>
<evidence type="ECO:0000256" key="3">
    <source>
        <dbReference type="ARBA" id="ARBA00022475"/>
    </source>
</evidence>
<dbReference type="Pfam" id="PF21088">
    <property type="entry name" value="MS_channel_1st"/>
    <property type="match status" value="1"/>
</dbReference>
<dbReference type="Proteomes" id="UP000284841">
    <property type="component" value="Unassembled WGS sequence"/>
</dbReference>
<dbReference type="Pfam" id="PF00924">
    <property type="entry name" value="MS_channel_2nd"/>
    <property type="match status" value="1"/>
</dbReference>
<evidence type="ECO:0000259" key="9">
    <source>
        <dbReference type="Pfam" id="PF21082"/>
    </source>
</evidence>
<dbReference type="Gene3D" id="2.30.30.60">
    <property type="match status" value="1"/>
</dbReference>
<organism evidence="11 12">
    <name type="scientific">Emergencia timonensis</name>
    <dbReference type="NCBI Taxonomy" id="1776384"/>
    <lineage>
        <taxon>Bacteria</taxon>
        <taxon>Bacillati</taxon>
        <taxon>Bacillota</taxon>
        <taxon>Clostridia</taxon>
        <taxon>Peptostreptococcales</taxon>
        <taxon>Anaerovoracaceae</taxon>
        <taxon>Emergencia</taxon>
    </lineage>
</organism>
<dbReference type="GeneID" id="83005205"/>
<comment type="similarity">
    <text evidence="2">Belongs to the MscS (TC 1.A.23) family.</text>
</comment>
<keyword evidence="4 7" id="KW-0812">Transmembrane</keyword>
<evidence type="ECO:0000259" key="8">
    <source>
        <dbReference type="Pfam" id="PF00924"/>
    </source>
</evidence>
<comment type="caution">
    <text evidence="11">The sequence shown here is derived from an EMBL/GenBank/DDBJ whole genome shotgun (WGS) entry which is preliminary data.</text>
</comment>
<proteinExistence type="inferred from homology"/>
<feature type="domain" description="Mechanosensitive ion channel MscS" evidence="8">
    <location>
        <begin position="107"/>
        <end position="173"/>
    </location>
</feature>
<dbReference type="AlphaFoldDB" id="A0A415E7B4"/>
<dbReference type="Pfam" id="PF21082">
    <property type="entry name" value="MS_channel_3rd"/>
    <property type="match status" value="1"/>
</dbReference>
<feature type="transmembrane region" description="Helical" evidence="7">
    <location>
        <begin position="58"/>
        <end position="81"/>
    </location>
</feature>
<dbReference type="STRING" id="1776384.GCA_900086585_02885"/>
<evidence type="ECO:0000313" key="12">
    <source>
        <dbReference type="Proteomes" id="UP000284841"/>
    </source>
</evidence>
<feature type="transmembrane region" description="Helical" evidence="7">
    <location>
        <begin position="21"/>
        <end position="46"/>
    </location>
</feature>
<accession>A0A415E7B4</accession>
<dbReference type="RefSeq" id="WP_067539953.1">
    <property type="nucleotide sequence ID" value="NZ_AP025567.1"/>
</dbReference>
<dbReference type="InterPro" id="IPR011014">
    <property type="entry name" value="MscS_channel_TM-2"/>
</dbReference>
<evidence type="ECO:0000256" key="6">
    <source>
        <dbReference type="ARBA" id="ARBA00023136"/>
    </source>
</evidence>
<evidence type="ECO:0000313" key="11">
    <source>
        <dbReference type="EMBL" id="RHJ89535.1"/>
    </source>
</evidence>
<gene>
    <name evidence="11" type="ORF">DW099_02890</name>
</gene>
<dbReference type="InterPro" id="IPR010920">
    <property type="entry name" value="LSM_dom_sf"/>
</dbReference>
<protein>
    <submittedName>
        <fullName evidence="11">Mechanosensitive ion channel family protein</fullName>
    </submittedName>
</protein>
<comment type="subcellular location">
    <subcellularLocation>
        <location evidence="1">Cell membrane</location>
        <topology evidence="1">Multi-pass membrane protein</topology>
    </subcellularLocation>
</comment>
<reference evidence="11 12" key="1">
    <citation type="submission" date="2018-08" db="EMBL/GenBank/DDBJ databases">
        <title>A genome reference for cultivated species of the human gut microbiota.</title>
        <authorList>
            <person name="Zou Y."/>
            <person name="Xue W."/>
            <person name="Luo G."/>
        </authorList>
    </citation>
    <scope>NUCLEOTIDE SEQUENCE [LARGE SCALE GENOMIC DNA]</scope>
    <source>
        <strain evidence="11 12">AM07-24</strain>
    </source>
</reference>
<dbReference type="SUPFAM" id="SSF82689">
    <property type="entry name" value="Mechanosensitive channel protein MscS (YggB), C-terminal domain"/>
    <property type="match status" value="1"/>
</dbReference>
<dbReference type="GO" id="GO:0008381">
    <property type="term" value="F:mechanosensitive monoatomic ion channel activity"/>
    <property type="evidence" value="ECO:0007669"/>
    <property type="project" value="InterPro"/>
</dbReference>
<dbReference type="Gene3D" id="1.10.287.1260">
    <property type="match status" value="1"/>
</dbReference>
<feature type="domain" description="Mechanosensitive ion channel MscS C-terminal" evidence="9">
    <location>
        <begin position="180"/>
        <end position="262"/>
    </location>
</feature>
<dbReference type="InterPro" id="IPR023408">
    <property type="entry name" value="MscS_beta-dom_sf"/>
</dbReference>
<dbReference type="InterPro" id="IPR045275">
    <property type="entry name" value="MscS_archaea/bacteria_type"/>
</dbReference>
<keyword evidence="12" id="KW-1185">Reference proteome</keyword>
<evidence type="ECO:0000256" key="7">
    <source>
        <dbReference type="SAM" id="Phobius"/>
    </source>
</evidence>
<dbReference type="InterPro" id="IPR011066">
    <property type="entry name" value="MscS_channel_C_sf"/>
</dbReference>
<dbReference type="PANTHER" id="PTHR30221">
    <property type="entry name" value="SMALL-CONDUCTANCE MECHANOSENSITIVE CHANNEL"/>
    <property type="match status" value="1"/>
</dbReference>
<dbReference type="SUPFAM" id="SSF50182">
    <property type="entry name" value="Sm-like ribonucleoproteins"/>
    <property type="match status" value="1"/>
</dbReference>
<dbReference type="InterPro" id="IPR049142">
    <property type="entry name" value="MS_channel_1st"/>
</dbReference>
<feature type="transmembrane region" description="Helical" evidence="7">
    <location>
        <begin position="87"/>
        <end position="105"/>
    </location>
</feature>
<dbReference type="EMBL" id="QRMS01000001">
    <property type="protein sequence ID" value="RHJ89535.1"/>
    <property type="molecule type" value="Genomic_DNA"/>
</dbReference>
<keyword evidence="3" id="KW-1003">Cell membrane</keyword>
<keyword evidence="5 7" id="KW-1133">Transmembrane helix</keyword>
<evidence type="ECO:0000256" key="4">
    <source>
        <dbReference type="ARBA" id="ARBA00022692"/>
    </source>
</evidence>
<evidence type="ECO:0000256" key="5">
    <source>
        <dbReference type="ARBA" id="ARBA00022989"/>
    </source>
</evidence>
<dbReference type="InterPro" id="IPR049278">
    <property type="entry name" value="MS_channel_C"/>
</dbReference>
<dbReference type="SUPFAM" id="SSF82861">
    <property type="entry name" value="Mechanosensitive channel protein MscS (YggB), transmembrane region"/>
    <property type="match status" value="1"/>
</dbReference>
<name>A0A415E7B4_9FIRM</name>
<dbReference type="GO" id="GO:0005886">
    <property type="term" value="C:plasma membrane"/>
    <property type="evidence" value="ECO:0007669"/>
    <property type="project" value="UniProtKB-SubCell"/>
</dbReference>